<feature type="transmembrane region" description="Helical" evidence="2">
    <location>
        <begin position="15"/>
        <end position="36"/>
    </location>
</feature>
<keyword evidence="2" id="KW-0472">Membrane</keyword>
<sequence>MDASFVDSLRGGSPLFVQLVPFIVFGLVLIGVLKLLDVGGRMKREHDREAWKLRKMRRGEWTQRPRKGPPPGWHGPWGAAAEGSNVTSMETRRPLGEGASRVPDAADQLRIVEQSAFKAKRLLNKGEARVLAALEPIVAELEPGWRVWSQVSLGEVLDADSVEAFNTINAKRVDFLLVDGHQQPRMAIEYQGQGHHQGASAARDAVKREALRRAGIGYGEVFAGDGPAELAQVVARVMAGAGVKQTFGVRAERG</sequence>
<protein>
    <submittedName>
        <fullName evidence="4">DUF2726 domain-containing protein</fullName>
    </submittedName>
</protein>
<reference evidence="5" key="1">
    <citation type="journal article" date="2019" name="Int. J. Syst. Evol. Microbiol.">
        <title>The Global Catalogue of Microorganisms (GCM) 10K type strain sequencing project: providing services to taxonomists for standard genome sequencing and annotation.</title>
        <authorList>
            <consortium name="The Broad Institute Genomics Platform"/>
            <consortium name="The Broad Institute Genome Sequencing Center for Infectious Disease"/>
            <person name="Wu L."/>
            <person name="Ma J."/>
        </authorList>
    </citation>
    <scope>NUCLEOTIDE SEQUENCE [LARGE SCALE GENOMIC DNA]</scope>
    <source>
        <strain evidence="5">JCM 17563</strain>
    </source>
</reference>
<keyword evidence="5" id="KW-1185">Reference proteome</keyword>
<evidence type="ECO:0000259" key="3">
    <source>
        <dbReference type="Pfam" id="PF10881"/>
    </source>
</evidence>
<dbReference type="Pfam" id="PF10881">
    <property type="entry name" value="DUF2726"/>
    <property type="match status" value="1"/>
</dbReference>
<evidence type="ECO:0000313" key="5">
    <source>
        <dbReference type="Proteomes" id="UP001500235"/>
    </source>
</evidence>
<dbReference type="RefSeq" id="WP_344707214.1">
    <property type="nucleotide sequence ID" value="NZ_BAABBQ010000001.1"/>
</dbReference>
<evidence type="ECO:0000256" key="2">
    <source>
        <dbReference type="SAM" id="Phobius"/>
    </source>
</evidence>
<keyword evidence="2" id="KW-1133">Transmembrane helix</keyword>
<keyword evidence="2" id="KW-0812">Transmembrane</keyword>
<dbReference type="EMBL" id="BAABBQ010000001">
    <property type="protein sequence ID" value="GAA4019598.1"/>
    <property type="molecule type" value="Genomic_DNA"/>
</dbReference>
<evidence type="ECO:0000313" key="4">
    <source>
        <dbReference type="EMBL" id="GAA4019598.1"/>
    </source>
</evidence>
<feature type="region of interest" description="Disordered" evidence="1">
    <location>
        <begin position="60"/>
        <end position="79"/>
    </location>
</feature>
<organism evidence="4 5">
    <name type="scientific">Sphingomonas swuensis</name>
    <dbReference type="NCBI Taxonomy" id="977800"/>
    <lineage>
        <taxon>Bacteria</taxon>
        <taxon>Pseudomonadati</taxon>
        <taxon>Pseudomonadota</taxon>
        <taxon>Alphaproteobacteria</taxon>
        <taxon>Sphingomonadales</taxon>
        <taxon>Sphingomonadaceae</taxon>
        <taxon>Sphingomonas</taxon>
    </lineage>
</organism>
<accession>A0ABP7T1I4</accession>
<dbReference type="InterPro" id="IPR024402">
    <property type="entry name" value="DUF2726"/>
</dbReference>
<dbReference type="Proteomes" id="UP001500235">
    <property type="component" value="Unassembled WGS sequence"/>
</dbReference>
<feature type="domain" description="DUF2726" evidence="3">
    <location>
        <begin position="120"/>
        <end position="220"/>
    </location>
</feature>
<evidence type="ECO:0000256" key="1">
    <source>
        <dbReference type="SAM" id="MobiDB-lite"/>
    </source>
</evidence>
<comment type="caution">
    <text evidence="4">The sequence shown here is derived from an EMBL/GenBank/DDBJ whole genome shotgun (WGS) entry which is preliminary data.</text>
</comment>
<name>A0ABP7T1I4_9SPHN</name>
<gene>
    <name evidence="4" type="ORF">GCM10022280_19390</name>
</gene>
<proteinExistence type="predicted"/>